<dbReference type="AlphaFoldDB" id="A0A7C2Z3M4"/>
<sequence length="438" mass="49133">MSMKPGRGLLPIAISVLLLLPLLSRGDLFVDLLFFLLVSILISSFLHAIYLKKAECVILEGTEKVREVLVTEELREILTLSGCGHVSEILLPSWAKAQRVEESDGKVNIHIVYSFPSSGKYTMGSLKVFVSSIIDVLRIGKEVSVKRSFKVRPESSFWLLRALSFLGIGATRGKEATMGGEGGFMWGAFFSSLIFGRKGEEFFGVRPMLPEDNPKMIDWKSSLRSLQLSVKEYKSSPQDLGTTIIADYRCSGSRTCDSIASSLISLGLFLAESGYPSPLLLELPEMRALKFSDSKKLLSYLLEKVIERNLVYLDEAELYELTAPMTLEEIRKILSDLYKEGMQKVYGNPYQWEIFVSPSQVMVTSILHDPLTPIDIASESSSKGYALNIIAPSKPWIDARDLEVAYVAKRSYELTVEKLRSLGARVIEWRWKKSEIQN</sequence>
<dbReference type="EMBL" id="DSFE01000036">
    <property type="protein sequence ID" value="HEU97481.1"/>
    <property type="molecule type" value="Genomic_DNA"/>
</dbReference>
<keyword evidence="1" id="KW-0472">Membrane</keyword>
<reference evidence="2" key="1">
    <citation type="journal article" date="2020" name="mSystems">
        <title>Genome- and Community-Level Interaction Insights into Carbon Utilization and Element Cycling Functions of Hydrothermarchaeota in Hydrothermal Sediment.</title>
        <authorList>
            <person name="Zhou Z."/>
            <person name="Liu Y."/>
            <person name="Xu W."/>
            <person name="Pan J."/>
            <person name="Luo Z.H."/>
            <person name="Li M."/>
        </authorList>
    </citation>
    <scope>NUCLEOTIDE SEQUENCE [LARGE SCALE GENOMIC DNA]</scope>
    <source>
        <strain evidence="2">SpSt-1259</strain>
    </source>
</reference>
<gene>
    <name evidence="2" type="ORF">ENO36_01310</name>
</gene>
<keyword evidence="1" id="KW-0812">Transmembrane</keyword>
<feature type="transmembrane region" description="Helical" evidence="1">
    <location>
        <begin position="34"/>
        <end position="51"/>
    </location>
</feature>
<protein>
    <submittedName>
        <fullName evidence="2">DUF58 domain-containing protein</fullName>
    </submittedName>
</protein>
<accession>A0A7C2Z3M4</accession>
<dbReference type="Proteomes" id="UP000885664">
    <property type="component" value="Unassembled WGS sequence"/>
</dbReference>
<name>A0A7C2Z3M4_9CREN</name>
<organism evidence="2">
    <name type="scientific">Fervidicoccus fontis</name>
    <dbReference type="NCBI Taxonomy" id="683846"/>
    <lineage>
        <taxon>Archaea</taxon>
        <taxon>Thermoproteota</taxon>
        <taxon>Thermoprotei</taxon>
        <taxon>Fervidicoccales</taxon>
        <taxon>Fervidicoccaceae</taxon>
        <taxon>Fervidicoccus</taxon>
    </lineage>
</organism>
<evidence type="ECO:0000313" key="2">
    <source>
        <dbReference type="EMBL" id="HEU97481.1"/>
    </source>
</evidence>
<keyword evidence="1" id="KW-1133">Transmembrane helix</keyword>
<comment type="caution">
    <text evidence="2">The sequence shown here is derived from an EMBL/GenBank/DDBJ whole genome shotgun (WGS) entry which is preliminary data.</text>
</comment>
<evidence type="ECO:0000256" key="1">
    <source>
        <dbReference type="SAM" id="Phobius"/>
    </source>
</evidence>
<proteinExistence type="predicted"/>